<dbReference type="GO" id="GO:0006270">
    <property type="term" value="P:DNA replication initiation"/>
    <property type="evidence" value="ECO:0007669"/>
    <property type="project" value="TreeGrafter"/>
</dbReference>
<dbReference type="KEGG" id="amin:AUMI_15400"/>
<dbReference type="GO" id="GO:0043138">
    <property type="term" value="F:3'-5' DNA helicase activity"/>
    <property type="evidence" value="ECO:0007669"/>
    <property type="project" value="TreeGrafter"/>
</dbReference>
<feature type="binding site" evidence="8">
    <location>
        <position position="402"/>
    </location>
    <ligand>
        <name>Zn(2+)</name>
        <dbReference type="ChEBI" id="CHEBI:29105"/>
        <label>2</label>
    </ligand>
</feature>
<dbReference type="GO" id="GO:1990077">
    <property type="term" value="C:primosome complex"/>
    <property type="evidence" value="ECO:0007669"/>
    <property type="project" value="UniProtKB-UniRule"/>
</dbReference>
<organism evidence="10 11">
    <name type="scientific">Aurantimicrobium minutum</name>
    <dbReference type="NCBI Taxonomy" id="708131"/>
    <lineage>
        <taxon>Bacteria</taxon>
        <taxon>Bacillati</taxon>
        <taxon>Actinomycetota</taxon>
        <taxon>Actinomycetes</taxon>
        <taxon>Micrococcales</taxon>
        <taxon>Microbacteriaceae</taxon>
        <taxon>Aurantimicrobium</taxon>
    </lineage>
</organism>
<comment type="caution">
    <text evidence="8">As this protein does not have any detectable helicase domains, it probably does not have helicase activity.</text>
</comment>
<protein>
    <recommendedName>
        <fullName evidence="8">Probable replication restart protein PriA</fullName>
    </recommendedName>
    <alternativeName>
        <fullName evidence="8">Putative ATP-dependent DNA helicase PriA</fullName>
    </alternativeName>
</protein>
<dbReference type="Gene3D" id="3.40.1440.60">
    <property type="entry name" value="PriA, 3(prime) DNA-binding domain"/>
    <property type="match status" value="1"/>
</dbReference>
<keyword evidence="7 8" id="KW-0238">DNA-binding</keyword>
<dbReference type="GeneID" id="80451730"/>
<dbReference type="GO" id="GO:0008270">
    <property type="term" value="F:zinc ion binding"/>
    <property type="evidence" value="ECO:0007669"/>
    <property type="project" value="UniProtKB-UniRule"/>
</dbReference>
<gene>
    <name evidence="8" type="primary">priA</name>
    <name evidence="10" type="ORF">AUMI_15400</name>
</gene>
<feature type="binding site" evidence="8">
    <location>
        <position position="375"/>
    </location>
    <ligand>
        <name>Zn(2+)</name>
        <dbReference type="ChEBI" id="CHEBI:29105"/>
        <label>1</label>
    </ligand>
</feature>
<reference evidence="10 11" key="1">
    <citation type="journal article" date="2016" name="Genome Announc.">
        <title>Complete Genome Sequence of Aurantimicrobium minutum Type Strain KNCT, a Planktonic Ultramicrobacterium Isolated from River Water.</title>
        <authorList>
            <person name="Nakai R."/>
            <person name="Fujisawa T."/>
            <person name="Nakamura Y."/>
            <person name="Nishide H."/>
            <person name="Uchiyama I."/>
            <person name="Baba T."/>
            <person name="Toyoda A."/>
            <person name="Fujiyama A."/>
            <person name="Naganuma T."/>
            <person name="Niki H."/>
        </authorList>
    </citation>
    <scope>NUCLEOTIDE SEQUENCE [LARGE SCALE GENOMIC DNA]</scope>
    <source>
        <strain evidence="10 11">KNC</strain>
    </source>
</reference>
<evidence type="ECO:0000256" key="4">
    <source>
        <dbReference type="ARBA" id="ARBA00022741"/>
    </source>
</evidence>
<feature type="binding site" evidence="8">
    <location>
        <position position="417"/>
    </location>
    <ligand>
        <name>Zn(2+)</name>
        <dbReference type="ChEBI" id="CHEBI:29105"/>
        <label>1</label>
    </ligand>
</feature>
<dbReference type="Gene3D" id="3.40.50.300">
    <property type="entry name" value="P-loop containing nucleotide triphosphate hydrolases"/>
    <property type="match status" value="1"/>
</dbReference>
<keyword evidence="2 8" id="KW-0235">DNA replication</keyword>
<feature type="binding site" evidence="8">
    <location>
        <position position="387"/>
    </location>
    <ligand>
        <name>Zn(2+)</name>
        <dbReference type="ChEBI" id="CHEBI:29105"/>
        <label>2</label>
    </ligand>
</feature>
<comment type="subunit">
    <text evidence="8">Component of the replication restart primosome.</text>
</comment>
<dbReference type="OrthoDB" id="3177118at2"/>
<dbReference type="PANTHER" id="PTHR30580:SF0">
    <property type="entry name" value="PRIMOSOMAL PROTEIN N"/>
    <property type="match status" value="1"/>
</dbReference>
<evidence type="ECO:0000256" key="6">
    <source>
        <dbReference type="ARBA" id="ARBA00022840"/>
    </source>
</evidence>
<feature type="binding site" evidence="8">
    <location>
        <position position="405"/>
    </location>
    <ligand>
        <name>Zn(2+)</name>
        <dbReference type="ChEBI" id="CHEBI:29105"/>
        <label>2</label>
    </ligand>
</feature>
<dbReference type="GO" id="GO:0006310">
    <property type="term" value="P:DNA recombination"/>
    <property type="evidence" value="ECO:0007669"/>
    <property type="project" value="InterPro"/>
</dbReference>
<keyword evidence="4 8" id="KW-0547">Nucleotide-binding</keyword>
<evidence type="ECO:0000256" key="2">
    <source>
        <dbReference type="ARBA" id="ARBA00022705"/>
    </source>
</evidence>
<keyword evidence="3 8" id="KW-0479">Metal-binding</keyword>
<accession>A0A173LW45</accession>
<evidence type="ECO:0000259" key="9">
    <source>
        <dbReference type="Pfam" id="PF17764"/>
    </source>
</evidence>
<dbReference type="AlphaFoldDB" id="A0A173LW45"/>
<keyword evidence="6 8" id="KW-0067">ATP-binding</keyword>
<evidence type="ECO:0000256" key="7">
    <source>
        <dbReference type="ARBA" id="ARBA00023125"/>
    </source>
</evidence>
<dbReference type="RefSeq" id="WP_096381074.1">
    <property type="nucleotide sequence ID" value="NZ_AP017457.1"/>
</dbReference>
<evidence type="ECO:0000256" key="3">
    <source>
        <dbReference type="ARBA" id="ARBA00022723"/>
    </source>
</evidence>
<feature type="binding site" evidence="8">
    <location>
        <position position="378"/>
    </location>
    <ligand>
        <name>Zn(2+)</name>
        <dbReference type="ChEBI" id="CHEBI:29105"/>
        <label>1</label>
    </ligand>
</feature>
<evidence type="ECO:0000313" key="10">
    <source>
        <dbReference type="EMBL" id="BAU99082.1"/>
    </source>
</evidence>
<dbReference type="GO" id="GO:0005524">
    <property type="term" value="F:ATP binding"/>
    <property type="evidence" value="ECO:0007669"/>
    <property type="project" value="UniProtKB-UniRule"/>
</dbReference>
<dbReference type="GO" id="GO:0006302">
    <property type="term" value="P:double-strand break repair"/>
    <property type="evidence" value="ECO:0007669"/>
    <property type="project" value="InterPro"/>
</dbReference>
<keyword evidence="1 8" id="KW-0639">Primosome</keyword>
<dbReference type="Proteomes" id="UP000243847">
    <property type="component" value="Chromosome sequence1"/>
</dbReference>
<dbReference type="InterPro" id="IPR027417">
    <property type="entry name" value="P-loop_NTPase"/>
</dbReference>
<dbReference type="Pfam" id="PF17764">
    <property type="entry name" value="PriA_3primeBD"/>
    <property type="match status" value="1"/>
</dbReference>
<evidence type="ECO:0000256" key="1">
    <source>
        <dbReference type="ARBA" id="ARBA00022515"/>
    </source>
</evidence>
<dbReference type="InterPro" id="IPR005259">
    <property type="entry name" value="PriA"/>
</dbReference>
<sequence length="651" mass="70317">MNPQPGFASVLLDTSLPQLDHVFEYRIPESLLGDVRVGSKVSVPLRGGARFSDAYVTALSEKPEFTGDLQFIEKVISPVSLLKPDTLELARKIADRQAGSAMDVLRLIIPARYVRAEKAFLAESVKREQYSGEIPEKPAEFTALDVSAGSRLALKVPPRLEVTSQVTGSNWTELFVSLAVEQLVKGSSTVLAVPDFRDIEKLEKVFIAAGLEGHFIRVDAKLSGQERYVNYLRSLTEEPLIILGNRSATLAPAHNEGLVVVWDDGDHNFEEPLAPYTHARDVALVRQSLTGCSLLFASHTRSLETQRLVELGFFTEAPVSDVAQPEIVLTDAQLEEGTSPSRIPSAAWLGAKKALDRGPVLVQVASPGFSPALVCSRCNERATCSSCNGPMHLAHRNSSPSCRWCGNLNASWTCQDCGGKQLRSIAAGTERTSDEIGRAFPGVKVIVADGGHIITSVPATPAVVVATPGAEPVAEGGYAAILLLDGERLRGREAFRVDEDVLRNWSNTIALAKPDATVFINGAGVALGRTLVESAQVRWAAHELADRMQLNLPPAVRVVSISGSAEMVRTTCDELPMLAGYRVLGPVGQPDGSSRALVFFVYKDGEKLATHLRAAVITSARRSKKPPASSERAARVLRLRVRFDDPDIDSL</sequence>
<dbReference type="InterPro" id="IPR042115">
    <property type="entry name" value="PriA_3primeBD_sf"/>
</dbReference>
<feature type="domain" description="Primosomal protein N' 3' DNA-binding" evidence="9">
    <location>
        <begin position="10"/>
        <end position="110"/>
    </location>
</feature>
<evidence type="ECO:0000256" key="8">
    <source>
        <dbReference type="HAMAP-Rule" id="MF_00983"/>
    </source>
</evidence>
<comment type="cofactor">
    <cofactor evidence="8">
        <name>Zn(2+)</name>
        <dbReference type="ChEBI" id="CHEBI:29105"/>
    </cofactor>
    <text evidence="8">Binds 2 zinc ions per subunit.</text>
</comment>
<proteinExistence type="inferred from homology"/>
<dbReference type="GO" id="GO:0003677">
    <property type="term" value="F:DNA binding"/>
    <property type="evidence" value="ECO:0007669"/>
    <property type="project" value="UniProtKB-UniRule"/>
</dbReference>
<dbReference type="InterPro" id="IPR041222">
    <property type="entry name" value="PriA_3primeBD"/>
</dbReference>
<dbReference type="HAMAP" id="MF_00983">
    <property type="entry name" value="PriA"/>
    <property type="match status" value="1"/>
</dbReference>
<name>A0A173LW45_9MICO</name>
<comment type="function">
    <text evidence="8">Initiates the restart of stalled replication forks, which reloads the replicative helicase on sites other than the origin of replication. Recognizes and binds to abandoned replication forks and remodels them to uncover a helicase loading site. Promotes assembly of the primosome at these replication forks.</text>
</comment>
<keyword evidence="5 8" id="KW-0862">Zinc</keyword>
<dbReference type="GO" id="GO:0006269">
    <property type="term" value="P:DNA replication, synthesis of primer"/>
    <property type="evidence" value="ECO:0007669"/>
    <property type="project" value="UniProtKB-KW"/>
</dbReference>
<feature type="binding site" evidence="8">
    <location>
        <position position="414"/>
    </location>
    <ligand>
        <name>Zn(2+)</name>
        <dbReference type="ChEBI" id="CHEBI:29105"/>
        <label>1</label>
    </ligand>
</feature>
<comment type="similarity">
    <text evidence="8">Belongs to the helicase family. PriA subfamily.</text>
</comment>
<evidence type="ECO:0000256" key="5">
    <source>
        <dbReference type="ARBA" id="ARBA00022833"/>
    </source>
</evidence>
<evidence type="ECO:0000313" key="11">
    <source>
        <dbReference type="Proteomes" id="UP000243847"/>
    </source>
</evidence>
<dbReference type="PANTHER" id="PTHR30580">
    <property type="entry name" value="PRIMOSOMAL PROTEIN N"/>
    <property type="match status" value="1"/>
</dbReference>
<dbReference type="EMBL" id="AP017457">
    <property type="protein sequence ID" value="BAU99082.1"/>
    <property type="molecule type" value="Genomic_DNA"/>
</dbReference>
<feature type="binding site" evidence="8">
    <location>
        <position position="384"/>
    </location>
    <ligand>
        <name>Zn(2+)</name>
        <dbReference type="ChEBI" id="CHEBI:29105"/>
        <label>2</label>
    </ligand>
</feature>